<protein>
    <recommendedName>
        <fullName evidence="1">DUF3298 domain-containing protein</fullName>
    </recommendedName>
</protein>
<organism evidence="2 3">
    <name type="scientific">Pelotomaculum propionicicum</name>
    <dbReference type="NCBI Taxonomy" id="258475"/>
    <lineage>
        <taxon>Bacteria</taxon>
        <taxon>Bacillati</taxon>
        <taxon>Bacillota</taxon>
        <taxon>Clostridia</taxon>
        <taxon>Eubacteriales</taxon>
        <taxon>Desulfotomaculaceae</taxon>
        <taxon>Pelotomaculum</taxon>
    </lineage>
</organism>
<reference evidence="2 3" key="1">
    <citation type="journal article" date="2018" name="Environ. Microbiol.">
        <title>Novel energy conservation strategies and behaviour of Pelotomaculum schinkii driving syntrophic propionate catabolism.</title>
        <authorList>
            <person name="Hidalgo-Ahumada C.A.P."/>
            <person name="Nobu M.K."/>
            <person name="Narihiro T."/>
            <person name="Tamaki H."/>
            <person name="Liu W.T."/>
            <person name="Kamagata Y."/>
            <person name="Stams A.J.M."/>
            <person name="Imachi H."/>
            <person name="Sousa D.Z."/>
        </authorList>
    </citation>
    <scope>NUCLEOTIDE SEQUENCE [LARGE SCALE GENOMIC DNA]</scope>
    <source>
        <strain evidence="2 3">MGP</strain>
    </source>
</reference>
<dbReference type="RefSeq" id="WP_192902951.1">
    <property type="nucleotide sequence ID" value="NZ_QFFZ01000042.1"/>
</dbReference>
<evidence type="ECO:0000313" key="2">
    <source>
        <dbReference type="EMBL" id="TEB09617.1"/>
    </source>
</evidence>
<dbReference type="AlphaFoldDB" id="A0A4Y7RMU5"/>
<keyword evidence="3" id="KW-1185">Reference proteome</keyword>
<name>A0A4Y7RMU5_9FIRM</name>
<evidence type="ECO:0000259" key="1">
    <source>
        <dbReference type="Pfam" id="PF11738"/>
    </source>
</evidence>
<sequence length="60" mass="7165">MIREFKTIDDNEDFYLTGNTLVIYFQEIEFTPHYIGIPEFTIPFKRIKNLINEEGPIARL</sequence>
<dbReference type="Pfam" id="PF11738">
    <property type="entry name" value="DUF3298"/>
    <property type="match status" value="1"/>
</dbReference>
<gene>
    <name evidence="2" type="ORF">Pmgp_02986</name>
</gene>
<accession>A0A4Y7RMU5</accession>
<proteinExistence type="predicted"/>
<dbReference type="InterPro" id="IPR037126">
    <property type="entry name" value="PdaC/RsiV-like_sf"/>
</dbReference>
<dbReference type="EMBL" id="QFFZ01000042">
    <property type="protein sequence ID" value="TEB09617.1"/>
    <property type="molecule type" value="Genomic_DNA"/>
</dbReference>
<dbReference type="Gene3D" id="3.90.640.20">
    <property type="entry name" value="Heat-shock cognate protein, ATPase"/>
    <property type="match status" value="1"/>
</dbReference>
<dbReference type="InterPro" id="IPR021729">
    <property type="entry name" value="DUF3298"/>
</dbReference>
<evidence type="ECO:0000313" key="3">
    <source>
        <dbReference type="Proteomes" id="UP000297597"/>
    </source>
</evidence>
<dbReference type="Proteomes" id="UP000297597">
    <property type="component" value="Unassembled WGS sequence"/>
</dbReference>
<feature type="domain" description="DUF3298" evidence="1">
    <location>
        <begin position="5"/>
        <end position="45"/>
    </location>
</feature>
<comment type="caution">
    <text evidence="2">The sequence shown here is derived from an EMBL/GenBank/DDBJ whole genome shotgun (WGS) entry which is preliminary data.</text>
</comment>